<dbReference type="CDD" id="cd01745">
    <property type="entry name" value="GATase1_2"/>
    <property type="match status" value="1"/>
</dbReference>
<dbReference type="KEGG" id="elio:KO353_08050"/>
<dbReference type="PANTHER" id="PTHR43235:SF1">
    <property type="entry name" value="GLUTAMINE AMIDOTRANSFERASE PB2B2.05-RELATED"/>
    <property type="match status" value="1"/>
</dbReference>
<comment type="similarity">
    <text evidence="1">Belongs to the peptidase C26 family.</text>
</comment>
<dbReference type="EC" id="3.5.1.94" evidence="5"/>
<evidence type="ECO:0000256" key="3">
    <source>
        <dbReference type="ARBA" id="ARBA00055068"/>
    </source>
</evidence>
<accession>A0A975YL35</accession>
<evidence type="ECO:0000256" key="2">
    <source>
        <dbReference type="ARBA" id="ARBA00052718"/>
    </source>
</evidence>
<keyword evidence="6" id="KW-0378">Hydrolase</keyword>
<dbReference type="RefSeq" id="WP_218287174.1">
    <property type="nucleotide sequence ID" value="NZ_CP076448.1"/>
</dbReference>
<proteinExistence type="inferred from homology"/>
<evidence type="ECO:0000256" key="5">
    <source>
        <dbReference type="ARBA" id="ARBA00066788"/>
    </source>
</evidence>
<comment type="catalytic activity">
    <reaction evidence="2">
        <text>4-(gamma-L-glutamylamino)butanoate + H2O = 4-aminobutanoate + L-glutamate</text>
        <dbReference type="Rhea" id="RHEA:19737"/>
        <dbReference type="ChEBI" id="CHEBI:15377"/>
        <dbReference type="ChEBI" id="CHEBI:29985"/>
        <dbReference type="ChEBI" id="CHEBI:58800"/>
        <dbReference type="ChEBI" id="CHEBI:59888"/>
        <dbReference type="EC" id="3.5.1.94"/>
    </reaction>
</comment>
<gene>
    <name evidence="6" type="ORF">KO353_08050</name>
</gene>
<keyword evidence="7" id="KW-1185">Reference proteome</keyword>
<dbReference type="FunFam" id="3.40.50.880:FF:000030">
    <property type="entry name" value="Gamma-glutamyl-gamma-aminobutyrate hydrolase PuuD"/>
    <property type="match status" value="1"/>
</dbReference>
<dbReference type="PANTHER" id="PTHR43235">
    <property type="entry name" value="GLUTAMINE AMIDOTRANSFERASE PB2B2.05-RELATED"/>
    <property type="match status" value="1"/>
</dbReference>
<dbReference type="PROSITE" id="PS51273">
    <property type="entry name" value="GATASE_TYPE_1"/>
    <property type="match status" value="1"/>
</dbReference>
<sequence>MKPLIGISCCIKPFGPYQRPNHAVSDTYVRVVDLVVGGLPCLIPAMGERADVAGFADAIDGLILTGSPSNVRPSHYGGPPHPAGVPEDPARDAVTLPLVREAIARGVPLLAICRGMQELNVALGGTLDQRIQDLPGRIDHSTPTEQAFGPVRTAKAHAVRLAPGGALAAIVGREELAVNSLHNQGVARLAPGLVVEATAPDGTIEAVRVAGAAGFALGVQWHPEYDFETDSASRAIFLAFAEAARRHAAARRGEAPRRLAAE</sequence>
<evidence type="ECO:0000256" key="4">
    <source>
        <dbReference type="ARBA" id="ARBA00060634"/>
    </source>
</evidence>
<name>A0A975YL35_9PROT</name>
<dbReference type="GO" id="GO:0033969">
    <property type="term" value="F:gamma-glutamyl-gamma-aminobutyrate hydrolase activity"/>
    <property type="evidence" value="ECO:0007669"/>
    <property type="project" value="UniProtKB-EC"/>
</dbReference>
<dbReference type="InterPro" id="IPR011697">
    <property type="entry name" value="Peptidase_C26"/>
</dbReference>
<dbReference type="InterPro" id="IPR044668">
    <property type="entry name" value="PuuD-like"/>
</dbReference>
<comment type="pathway">
    <text evidence="4">Amine and polyamine degradation; putrescine degradation; 4-aminobutanoate from putrescine: step 4/4.</text>
</comment>
<dbReference type="Proteomes" id="UP000694001">
    <property type="component" value="Chromosome"/>
</dbReference>
<reference evidence="6" key="1">
    <citation type="submission" date="2021-06" db="EMBL/GenBank/DDBJ databases">
        <title>Elioraea tepida, sp. nov., a moderately thermophilic aerobic anoxygenic phototrophic bacterium isolated from an alkaline siliceous hot spring mat community in Yellowstone National Park, WY, USA.</title>
        <authorList>
            <person name="Saini M.K."/>
            <person name="Yoshida S."/>
            <person name="Sebastian A."/>
            <person name="Hirose S."/>
            <person name="Hara E."/>
            <person name="Tamaki H."/>
            <person name="Soulier N.T."/>
            <person name="Albert I."/>
            <person name="Hanada S."/>
            <person name="Bryant D.A."/>
            <person name="Tank M."/>
        </authorList>
    </citation>
    <scope>NUCLEOTIDE SEQUENCE</scope>
    <source>
        <strain evidence="6">MS-P2</strain>
    </source>
</reference>
<dbReference type="Pfam" id="PF07722">
    <property type="entry name" value="Peptidase_C26"/>
    <property type="match status" value="1"/>
</dbReference>
<comment type="function">
    <text evidence="3">Involved in the breakdown of putrescine via hydrolysis of the gamma-glutamyl linkage of gamma-glutamyl-gamma-aminobutyrate.</text>
</comment>
<evidence type="ECO:0000256" key="1">
    <source>
        <dbReference type="ARBA" id="ARBA00011083"/>
    </source>
</evidence>
<dbReference type="GO" id="GO:0006598">
    <property type="term" value="P:polyamine catabolic process"/>
    <property type="evidence" value="ECO:0007669"/>
    <property type="project" value="TreeGrafter"/>
</dbReference>
<protein>
    <recommendedName>
        <fullName evidence="5">gamma-glutamyl-gamma-aminobutyrate hydrolase</fullName>
        <ecNumber evidence="5">3.5.1.94</ecNumber>
    </recommendedName>
</protein>
<dbReference type="EMBL" id="CP076448">
    <property type="protein sequence ID" value="QXM26123.1"/>
    <property type="molecule type" value="Genomic_DNA"/>
</dbReference>
<dbReference type="GO" id="GO:0005829">
    <property type="term" value="C:cytosol"/>
    <property type="evidence" value="ECO:0007669"/>
    <property type="project" value="TreeGrafter"/>
</dbReference>
<dbReference type="AlphaFoldDB" id="A0A975YL35"/>
<evidence type="ECO:0000313" key="7">
    <source>
        <dbReference type="Proteomes" id="UP000694001"/>
    </source>
</evidence>
<organism evidence="6 7">
    <name type="scientific">Elioraea tepida</name>
    <dbReference type="NCBI Taxonomy" id="2843330"/>
    <lineage>
        <taxon>Bacteria</taxon>
        <taxon>Pseudomonadati</taxon>
        <taxon>Pseudomonadota</taxon>
        <taxon>Alphaproteobacteria</taxon>
        <taxon>Acetobacterales</taxon>
        <taxon>Elioraeaceae</taxon>
        <taxon>Elioraea</taxon>
    </lineage>
</organism>
<evidence type="ECO:0000313" key="6">
    <source>
        <dbReference type="EMBL" id="QXM26123.1"/>
    </source>
</evidence>